<dbReference type="AlphaFoldDB" id="A0A061GYY7"/>
<evidence type="ECO:0000313" key="2">
    <source>
        <dbReference type="Proteomes" id="UP000026915"/>
    </source>
</evidence>
<dbReference type="InParanoid" id="A0A061GYY7"/>
<dbReference type="EMBL" id="CM001887">
    <property type="protein sequence ID" value="EOY34512.1"/>
    <property type="molecule type" value="Genomic_DNA"/>
</dbReference>
<reference evidence="1 2" key="1">
    <citation type="journal article" date="2013" name="Genome Biol.">
        <title>The genome sequence of the most widely cultivated cacao type and its use to identify candidate genes regulating pod color.</title>
        <authorList>
            <person name="Motamayor J.C."/>
            <person name="Mockaitis K."/>
            <person name="Schmutz J."/>
            <person name="Haiminen N."/>
            <person name="Iii D.L."/>
            <person name="Cornejo O."/>
            <person name="Findley S.D."/>
            <person name="Zheng P."/>
            <person name="Utro F."/>
            <person name="Royaert S."/>
            <person name="Saski C."/>
            <person name="Jenkins J."/>
            <person name="Podicheti R."/>
            <person name="Zhao M."/>
            <person name="Scheffler B.E."/>
            <person name="Stack J.C."/>
            <person name="Feltus F.A."/>
            <person name="Mustiga G.M."/>
            <person name="Amores F."/>
            <person name="Phillips W."/>
            <person name="Marelli J.P."/>
            <person name="May G.D."/>
            <person name="Shapiro H."/>
            <person name="Ma J."/>
            <person name="Bustamante C.D."/>
            <person name="Schnell R.J."/>
            <person name="Main D."/>
            <person name="Gilbert D."/>
            <person name="Parida L."/>
            <person name="Kuhn D.N."/>
        </authorList>
    </citation>
    <scope>NUCLEOTIDE SEQUENCE [LARGE SCALE GENOMIC DNA]</scope>
    <source>
        <strain evidence="2">cv. Matina 1-6</strain>
    </source>
</reference>
<sequence length="144" mass="16346">MKNVRWIVGDGASISCWFAIWLGDLPLFNIAAEEGFLVDMTDWVRDFMSPNGEWDKERLTAALLMEVVKKVLYLIPPNLAACLDEPYWALTSFGHFTISSAYDHLKSPSDSIRLENSKLWSWPGNGVALREYASSFFIVFITGF</sequence>
<dbReference type="Proteomes" id="UP000026915">
    <property type="component" value="Chromosome 9"/>
</dbReference>
<dbReference type="Gramene" id="EOY34512">
    <property type="protein sequence ID" value="EOY34512"/>
    <property type="gene ID" value="TCM_042164"/>
</dbReference>
<accession>A0A061GYY7</accession>
<protein>
    <submittedName>
        <fullName evidence="1">Uncharacterized protein</fullName>
    </submittedName>
</protein>
<dbReference type="HOGENOM" id="CLU_1799986_0_0_1"/>
<proteinExistence type="predicted"/>
<name>A0A061GYY7_THECC</name>
<evidence type="ECO:0000313" key="1">
    <source>
        <dbReference type="EMBL" id="EOY34512.1"/>
    </source>
</evidence>
<keyword evidence="2" id="KW-1185">Reference proteome</keyword>
<gene>
    <name evidence="1" type="ORF">TCM_042164</name>
</gene>
<organism evidence="1 2">
    <name type="scientific">Theobroma cacao</name>
    <name type="common">Cacao</name>
    <name type="synonym">Cocoa</name>
    <dbReference type="NCBI Taxonomy" id="3641"/>
    <lineage>
        <taxon>Eukaryota</taxon>
        <taxon>Viridiplantae</taxon>
        <taxon>Streptophyta</taxon>
        <taxon>Embryophyta</taxon>
        <taxon>Tracheophyta</taxon>
        <taxon>Spermatophyta</taxon>
        <taxon>Magnoliopsida</taxon>
        <taxon>eudicotyledons</taxon>
        <taxon>Gunneridae</taxon>
        <taxon>Pentapetalae</taxon>
        <taxon>rosids</taxon>
        <taxon>malvids</taxon>
        <taxon>Malvales</taxon>
        <taxon>Malvaceae</taxon>
        <taxon>Byttnerioideae</taxon>
        <taxon>Theobroma</taxon>
    </lineage>
</organism>